<keyword evidence="2" id="KW-1185">Reference proteome</keyword>
<organism evidence="1 2">
    <name type="scientific">Aspergillus brunneoviolaceus CBS 621.78</name>
    <dbReference type="NCBI Taxonomy" id="1450534"/>
    <lineage>
        <taxon>Eukaryota</taxon>
        <taxon>Fungi</taxon>
        <taxon>Dikarya</taxon>
        <taxon>Ascomycota</taxon>
        <taxon>Pezizomycotina</taxon>
        <taxon>Eurotiomycetes</taxon>
        <taxon>Eurotiomycetidae</taxon>
        <taxon>Eurotiales</taxon>
        <taxon>Aspergillaceae</taxon>
        <taxon>Aspergillus</taxon>
        <taxon>Aspergillus subgen. Circumdati</taxon>
    </lineage>
</organism>
<evidence type="ECO:0000313" key="1">
    <source>
        <dbReference type="EMBL" id="RAH42414.1"/>
    </source>
</evidence>
<name>A0ACD1FZK6_9EURO</name>
<accession>A0ACD1FZK6</accession>
<sequence length="256" mass="28465">MGPFLKQTAIWPILSARCAALNENLRPSPSSLWCWITGQKSLNPATSPVTGEVSSLGATAMPTQSGVLCIKMQQLLVRDQISSRPTKSSNISTSRMRTLKGKFNHQYIDCLTVRGYTDTVSLAFLIFSLFLHPSCYHPVINPTLQDAGFLFYLQGSGLKLSLPVLQTQHLIPRKDDLITRLAHLLGLHWPFDFSHVEDAISCHGTTDILVHITEVVFYLYADAVRHEATSNVLGVCTEILDLMLEIIPVHLPQLRC</sequence>
<protein>
    <submittedName>
        <fullName evidence="1">Uncharacterized protein</fullName>
    </submittedName>
</protein>
<dbReference type="EMBL" id="KZ825374">
    <property type="protein sequence ID" value="RAH42414.1"/>
    <property type="molecule type" value="Genomic_DNA"/>
</dbReference>
<gene>
    <name evidence="1" type="ORF">BO95DRAFT_484726</name>
</gene>
<reference evidence="1" key="1">
    <citation type="submission" date="2018-02" db="EMBL/GenBank/DDBJ databases">
        <title>The genomes of Aspergillus section Nigri reveals drivers in fungal speciation.</title>
        <authorList>
            <consortium name="DOE Joint Genome Institute"/>
            <person name="Vesth T.C."/>
            <person name="Nybo J."/>
            <person name="Theobald S."/>
            <person name="Brandl J."/>
            <person name="Frisvad J.C."/>
            <person name="Nielsen K.F."/>
            <person name="Lyhne E.K."/>
            <person name="Kogle M.E."/>
            <person name="Kuo A."/>
            <person name="Riley R."/>
            <person name="Clum A."/>
            <person name="Nolan M."/>
            <person name="Lipzen A."/>
            <person name="Salamov A."/>
            <person name="Henrissat B."/>
            <person name="Wiebenga A."/>
            <person name="De vries R.P."/>
            <person name="Grigoriev I.V."/>
            <person name="Mortensen U.H."/>
            <person name="Andersen M.R."/>
            <person name="Baker S.E."/>
        </authorList>
    </citation>
    <scope>NUCLEOTIDE SEQUENCE</scope>
    <source>
        <strain evidence="1">CBS 621.78</strain>
    </source>
</reference>
<proteinExistence type="predicted"/>
<dbReference type="Proteomes" id="UP000249057">
    <property type="component" value="Unassembled WGS sequence"/>
</dbReference>
<evidence type="ECO:0000313" key="2">
    <source>
        <dbReference type="Proteomes" id="UP000249057"/>
    </source>
</evidence>